<accession>A0A1G6TWJ8</accession>
<feature type="domain" description="HTH tetR-type" evidence="3">
    <location>
        <begin position="11"/>
        <end position="71"/>
    </location>
</feature>
<evidence type="ECO:0000256" key="1">
    <source>
        <dbReference type="ARBA" id="ARBA00023125"/>
    </source>
</evidence>
<dbReference type="OrthoDB" id="836882at2"/>
<gene>
    <name evidence="4" type="ORF">SAMN04487894_10864</name>
</gene>
<sequence>MTNKIRIRDKERTRQKLIKTVGKILAKEGHAALKINKIASVSGVNKKLIYDNFGSLDGLLKAYLQQVDFWKIEEQKMRTSDGTILPEITKDFMYSLLKSDFEYFAASKEMQKIVLWGISEPNKIIRALTDEREALGEKVFEKADPIFRDSAVDLRAVTGILVSAIYYMVLHARTNGSKICGIDLSRESGRHRILDAMGTILDHTYRQAEQVGG</sequence>
<dbReference type="RefSeq" id="WP_090390948.1">
    <property type="nucleotide sequence ID" value="NZ_FMZO01000008.1"/>
</dbReference>
<dbReference type="SUPFAM" id="SSF46689">
    <property type="entry name" value="Homeodomain-like"/>
    <property type="match status" value="1"/>
</dbReference>
<dbReference type="STRING" id="1285928.SAMN04487894_10864"/>
<dbReference type="EMBL" id="FMZO01000008">
    <property type="protein sequence ID" value="SDD33552.1"/>
    <property type="molecule type" value="Genomic_DNA"/>
</dbReference>
<organism evidence="4 5">
    <name type="scientific">Niabella drilacis (strain DSM 25811 / CCM 8410 / CCUG 62505 / LMG 26954 / E90)</name>
    <dbReference type="NCBI Taxonomy" id="1285928"/>
    <lineage>
        <taxon>Bacteria</taxon>
        <taxon>Pseudomonadati</taxon>
        <taxon>Bacteroidota</taxon>
        <taxon>Chitinophagia</taxon>
        <taxon>Chitinophagales</taxon>
        <taxon>Chitinophagaceae</taxon>
        <taxon>Niabella</taxon>
    </lineage>
</organism>
<dbReference type="GO" id="GO:0003677">
    <property type="term" value="F:DNA binding"/>
    <property type="evidence" value="ECO:0007669"/>
    <property type="project" value="UniProtKB-UniRule"/>
</dbReference>
<dbReference type="Proteomes" id="UP000198757">
    <property type="component" value="Unassembled WGS sequence"/>
</dbReference>
<keyword evidence="1 2" id="KW-0238">DNA-binding</keyword>
<evidence type="ECO:0000313" key="4">
    <source>
        <dbReference type="EMBL" id="SDD33552.1"/>
    </source>
</evidence>
<dbReference type="AlphaFoldDB" id="A0A1G6TWJ8"/>
<dbReference type="Gene3D" id="1.10.357.10">
    <property type="entry name" value="Tetracycline Repressor, domain 2"/>
    <property type="match status" value="1"/>
</dbReference>
<dbReference type="InterPro" id="IPR001647">
    <property type="entry name" value="HTH_TetR"/>
</dbReference>
<proteinExistence type="predicted"/>
<evidence type="ECO:0000259" key="3">
    <source>
        <dbReference type="PROSITE" id="PS50977"/>
    </source>
</evidence>
<feature type="DNA-binding region" description="H-T-H motif" evidence="2">
    <location>
        <begin position="34"/>
        <end position="53"/>
    </location>
</feature>
<evidence type="ECO:0000256" key="2">
    <source>
        <dbReference type="PROSITE-ProRule" id="PRU00335"/>
    </source>
</evidence>
<evidence type="ECO:0000313" key="5">
    <source>
        <dbReference type="Proteomes" id="UP000198757"/>
    </source>
</evidence>
<keyword evidence="5" id="KW-1185">Reference proteome</keyword>
<dbReference type="PROSITE" id="PS50977">
    <property type="entry name" value="HTH_TETR_2"/>
    <property type="match status" value="1"/>
</dbReference>
<name>A0A1G6TWJ8_NIADE</name>
<reference evidence="5" key="1">
    <citation type="submission" date="2016-10" db="EMBL/GenBank/DDBJ databases">
        <authorList>
            <person name="Varghese N."/>
            <person name="Submissions S."/>
        </authorList>
    </citation>
    <scope>NUCLEOTIDE SEQUENCE [LARGE SCALE GENOMIC DNA]</scope>
    <source>
        <strain evidence="5">DSM 25811 / CCM 8410 / LMG 26954 / E90</strain>
    </source>
</reference>
<protein>
    <submittedName>
        <fullName evidence="4">Transcriptional regulator, TetR family</fullName>
    </submittedName>
</protein>
<dbReference type="InterPro" id="IPR009057">
    <property type="entry name" value="Homeodomain-like_sf"/>
</dbReference>